<keyword evidence="2" id="KW-0812">Transmembrane</keyword>
<dbReference type="Gene3D" id="1.25.40.10">
    <property type="entry name" value="Tetratricopeptide repeat domain"/>
    <property type="match status" value="1"/>
</dbReference>
<sequence>MLKFSVLLWMLLTIILVSLPIGMASFFFSKKIFKKLSHLLGKIDTFDSLVKFKTDIVHSYKTKFAALRSRMSKEKIEVMQHEEQVFLNTIDEIIKPKASVSKYADSTMIIDEEEDKTMLIKKRKLLEKIIYDGLWLRKNGKLDEYEKKIIEWLAIDSEDKDLNKLLADLYFTMSNYKKALPILKKIVEMDPKDHKAIWQIGEIYLTSGDFDIAELLIQKAIGINPTNPKYYISMVELFYNTDRKNDAIIEIEKVIKLRPTNSAYMITLADLYKEVNDLDNAKKYYFRVLEYEPSNEKAKKNLKELVVE</sequence>
<dbReference type="PANTHER" id="PTHR12558">
    <property type="entry name" value="CELL DIVISION CYCLE 16,23,27"/>
    <property type="match status" value="1"/>
</dbReference>
<feature type="repeat" description="TPR" evidence="1">
    <location>
        <begin position="194"/>
        <end position="227"/>
    </location>
</feature>
<feature type="repeat" description="TPR" evidence="1">
    <location>
        <begin position="262"/>
        <end position="295"/>
    </location>
</feature>
<proteinExistence type="predicted"/>
<dbReference type="Pfam" id="PF13181">
    <property type="entry name" value="TPR_8"/>
    <property type="match status" value="1"/>
</dbReference>
<keyword evidence="1" id="KW-0802">TPR repeat</keyword>
<dbReference type="InterPro" id="IPR019734">
    <property type="entry name" value="TPR_rpt"/>
</dbReference>
<keyword evidence="2" id="KW-1133">Transmembrane helix</keyword>
<dbReference type="SUPFAM" id="SSF48452">
    <property type="entry name" value="TPR-like"/>
    <property type="match status" value="1"/>
</dbReference>
<dbReference type="InterPro" id="IPR011990">
    <property type="entry name" value="TPR-like_helical_dom_sf"/>
</dbReference>
<reference evidence="3" key="1">
    <citation type="journal article" date="2012" name="Science">
        <title>Fermentation, hydrogen, and sulfur metabolism in multiple uncultivated bacterial phyla.</title>
        <authorList>
            <person name="Wrighton K.C."/>
            <person name="Thomas B.C."/>
            <person name="Sharon I."/>
            <person name="Miller C.S."/>
            <person name="Castelle C.J."/>
            <person name="VerBerkmoes N.C."/>
            <person name="Wilkins M.J."/>
            <person name="Hettich R.L."/>
            <person name="Lipton M.S."/>
            <person name="Williams K.H."/>
            <person name="Long P.E."/>
            <person name="Banfield J.F."/>
        </authorList>
    </citation>
    <scope>NUCLEOTIDE SEQUENCE [LARGE SCALE GENOMIC DNA]</scope>
</reference>
<dbReference type="PANTHER" id="PTHR12558:SF44">
    <property type="entry name" value="TETRATRICOPEPTIDE REPEAT-CONTAINING PROTEIN"/>
    <property type="match status" value="1"/>
</dbReference>
<name>K1XX09_9BACT</name>
<dbReference type="Pfam" id="PF14559">
    <property type="entry name" value="TPR_19"/>
    <property type="match status" value="1"/>
</dbReference>
<dbReference type="EMBL" id="AMFJ01036152">
    <property type="protein sequence ID" value="EKD24938.1"/>
    <property type="molecule type" value="Genomic_DNA"/>
</dbReference>
<gene>
    <name evidence="3" type="ORF">ACD_80C00145G0072</name>
</gene>
<accession>K1XX09</accession>
<dbReference type="AlphaFoldDB" id="K1XX09"/>
<comment type="caution">
    <text evidence="3">The sequence shown here is derived from an EMBL/GenBank/DDBJ whole genome shotgun (WGS) entry which is preliminary data.</text>
</comment>
<dbReference type="PROSITE" id="PS50005">
    <property type="entry name" value="TPR"/>
    <property type="match status" value="3"/>
</dbReference>
<dbReference type="GO" id="GO:0051301">
    <property type="term" value="P:cell division"/>
    <property type="evidence" value="ECO:0007669"/>
    <property type="project" value="TreeGrafter"/>
</dbReference>
<feature type="transmembrane region" description="Helical" evidence="2">
    <location>
        <begin position="6"/>
        <end position="28"/>
    </location>
</feature>
<organism evidence="3">
    <name type="scientific">uncultured bacterium</name>
    <name type="common">gcode 4</name>
    <dbReference type="NCBI Taxonomy" id="1234023"/>
    <lineage>
        <taxon>Bacteria</taxon>
        <taxon>environmental samples</taxon>
    </lineage>
</organism>
<evidence type="ECO:0000313" key="3">
    <source>
        <dbReference type="EMBL" id="EKD24938.1"/>
    </source>
</evidence>
<keyword evidence="2" id="KW-0472">Membrane</keyword>
<evidence type="ECO:0000256" key="1">
    <source>
        <dbReference type="PROSITE-ProRule" id="PRU00339"/>
    </source>
</evidence>
<dbReference type="SMART" id="SM00028">
    <property type="entry name" value="TPR"/>
    <property type="match status" value="4"/>
</dbReference>
<protein>
    <submittedName>
        <fullName evidence="3">Uncharacterized protein</fullName>
    </submittedName>
</protein>
<evidence type="ECO:0000256" key="2">
    <source>
        <dbReference type="SAM" id="Phobius"/>
    </source>
</evidence>
<feature type="repeat" description="TPR" evidence="1">
    <location>
        <begin position="160"/>
        <end position="193"/>
    </location>
</feature>